<dbReference type="SUPFAM" id="SSF56059">
    <property type="entry name" value="Glutathione synthetase ATP-binding domain-like"/>
    <property type="match status" value="1"/>
</dbReference>
<keyword evidence="5" id="KW-0460">Magnesium</keyword>
<evidence type="ECO:0000313" key="7">
    <source>
        <dbReference type="EMBL" id="MXQ52398.1"/>
    </source>
</evidence>
<keyword evidence="3" id="KW-0547">Nucleotide-binding</keyword>
<protein>
    <submittedName>
        <fullName evidence="7">Glutathionylspermidine synthase family protein</fullName>
    </submittedName>
</protein>
<evidence type="ECO:0000259" key="6">
    <source>
        <dbReference type="Pfam" id="PF03738"/>
    </source>
</evidence>
<evidence type="ECO:0000256" key="2">
    <source>
        <dbReference type="ARBA" id="ARBA00022723"/>
    </source>
</evidence>
<evidence type="ECO:0000256" key="4">
    <source>
        <dbReference type="ARBA" id="ARBA00022840"/>
    </source>
</evidence>
<keyword evidence="8" id="KW-1185">Reference proteome</keyword>
<proteinExistence type="predicted"/>
<feature type="domain" description="Glutathionylspermidine synthase pre-ATP-grasp-like" evidence="6">
    <location>
        <begin position="21"/>
        <end position="410"/>
    </location>
</feature>
<dbReference type="Pfam" id="PF03738">
    <property type="entry name" value="GSP_synth"/>
    <property type="match status" value="1"/>
</dbReference>
<name>A0A6I4VPS3_9BACL</name>
<dbReference type="GO" id="GO:0016874">
    <property type="term" value="F:ligase activity"/>
    <property type="evidence" value="ECO:0007669"/>
    <property type="project" value="UniProtKB-KW"/>
</dbReference>
<reference evidence="7 8" key="1">
    <citation type="submission" date="2019-12" db="EMBL/GenBank/DDBJ databases">
        <title>Whole-genome analyses of novel actinobacteria.</title>
        <authorList>
            <person name="Sahin N."/>
            <person name="Saygin H."/>
        </authorList>
    </citation>
    <scope>NUCLEOTIDE SEQUENCE [LARGE SCALE GENOMIC DNA]</scope>
    <source>
        <strain evidence="7 8">KC615</strain>
    </source>
</reference>
<dbReference type="InterPro" id="IPR005494">
    <property type="entry name" value="GSPS_pre-ATP-grasp-like_dom"/>
</dbReference>
<sequence>MLRQTDYAKRREEIYSPIREEKIFTWDIDARDQEEFALATIYPVSELFVSSLRTATEKLGEIFAKTIRIVQKGSEELFQELGFPQETWATLRLSVADHTPTLLGRFDFAHTPNGLKMLEFNSDTPSKVVEAFYVNQKVCDYFGWQNPNHDQSRMLTDSFQYIRKRYQQLGYPSKHITFSSLDWHIEDSGTTRYLLQQSGLPATFVPLSKLVVQQDGLYVRGMDHPIDILFRFHALEILASEKSKSGFPVGAQLLQLIAQKKLAIINPPSGFISQNKAIQALIWNLHEQNMFFTTDEHEIIETYMLPSYLENVFTGKKPYVRKPIFGRNGGAITLYEKDGTITSQDDGQAYWDQAMMYQEKVPLEEIEVESMMGSYRGWLLWGCFLVDGKASAITTRISDRITGDSSRFLPIGLPL</sequence>
<comment type="caution">
    <text evidence="7">The sequence shown here is derived from an EMBL/GenBank/DDBJ whole genome shotgun (WGS) entry which is preliminary data.</text>
</comment>
<keyword evidence="1" id="KW-0436">Ligase</keyword>
<evidence type="ECO:0000256" key="1">
    <source>
        <dbReference type="ARBA" id="ARBA00022598"/>
    </source>
</evidence>
<evidence type="ECO:0000256" key="5">
    <source>
        <dbReference type="ARBA" id="ARBA00022842"/>
    </source>
</evidence>
<dbReference type="InterPro" id="IPR016185">
    <property type="entry name" value="PreATP-grasp_dom_sf"/>
</dbReference>
<evidence type="ECO:0000256" key="3">
    <source>
        <dbReference type="ARBA" id="ARBA00022741"/>
    </source>
</evidence>
<organism evidence="7 8">
    <name type="scientific">Shimazuella alba</name>
    <dbReference type="NCBI Taxonomy" id="2690964"/>
    <lineage>
        <taxon>Bacteria</taxon>
        <taxon>Bacillati</taxon>
        <taxon>Bacillota</taxon>
        <taxon>Bacilli</taxon>
        <taxon>Bacillales</taxon>
        <taxon>Thermoactinomycetaceae</taxon>
        <taxon>Shimazuella</taxon>
    </lineage>
</organism>
<accession>A0A6I4VPS3</accession>
<keyword evidence="4" id="KW-0067">ATP-binding</keyword>
<dbReference type="AlphaFoldDB" id="A0A6I4VPS3"/>
<gene>
    <name evidence="7" type="ORF">GSM42_01240</name>
</gene>
<dbReference type="Proteomes" id="UP000430692">
    <property type="component" value="Unassembled WGS sequence"/>
</dbReference>
<dbReference type="EMBL" id="WUUL01000001">
    <property type="protein sequence ID" value="MXQ52398.1"/>
    <property type="molecule type" value="Genomic_DNA"/>
</dbReference>
<keyword evidence="2" id="KW-0479">Metal-binding</keyword>
<dbReference type="SUPFAM" id="SSF52440">
    <property type="entry name" value="PreATP-grasp domain"/>
    <property type="match status" value="1"/>
</dbReference>
<dbReference type="GO" id="GO:0046872">
    <property type="term" value="F:metal ion binding"/>
    <property type="evidence" value="ECO:0007669"/>
    <property type="project" value="UniProtKB-KW"/>
</dbReference>
<dbReference type="Gene3D" id="3.30.1490.330">
    <property type="match status" value="1"/>
</dbReference>
<dbReference type="GO" id="GO:0005524">
    <property type="term" value="F:ATP binding"/>
    <property type="evidence" value="ECO:0007669"/>
    <property type="project" value="UniProtKB-KW"/>
</dbReference>
<evidence type="ECO:0000313" key="8">
    <source>
        <dbReference type="Proteomes" id="UP000430692"/>
    </source>
</evidence>